<reference evidence="15 16" key="1">
    <citation type="submission" date="2011-09" db="EMBL/GenBank/DDBJ databases">
        <title>The permanent draft genome of Caldithrix abyssi DSM 13497.</title>
        <authorList>
            <consortium name="US DOE Joint Genome Institute (JGI-PGF)"/>
            <person name="Lucas S."/>
            <person name="Han J."/>
            <person name="Lapidus A."/>
            <person name="Bruce D."/>
            <person name="Goodwin L."/>
            <person name="Pitluck S."/>
            <person name="Peters L."/>
            <person name="Kyrpides N."/>
            <person name="Mavromatis K."/>
            <person name="Ivanova N."/>
            <person name="Mikhailova N."/>
            <person name="Chertkov O."/>
            <person name="Detter J.C."/>
            <person name="Tapia R."/>
            <person name="Han C."/>
            <person name="Land M."/>
            <person name="Hauser L."/>
            <person name="Markowitz V."/>
            <person name="Cheng J.-F."/>
            <person name="Hugenholtz P."/>
            <person name="Woyke T."/>
            <person name="Wu D."/>
            <person name="Spring S."/>
            <person name="Brambilla E."/>
            <person name="Klenk H.-P."/>
            <person name="Eisen J.A."/>
        </authorList>
    </citation>
    <scope>NUCLEOTIDE SEQUENCE [LARGE SCALE GENOMIC DNA]</scope>
    <source>
        <strain evidence="15 16">DSM 13497</strain>
    </source>
</reference>
<dbReference type="EC" id="2.5.1.75" evidence="10"/>
<dbReference type="HAMAP" id="MF_00185">
    <property type="entry name" value="IPP_trans"/>
    <property type="match status" value="1"/>
</dbReference>
<dbReference type="RefSeq" id="WP_006930292.1">
    <property type="nucleotide sequence ID" value="NZ_CM001402.1"/>
</dbReference>
<protein>
    <recommendedName>
        <fullName evidence="10">tRNA dimethylallyltransferase</fullName>
        <ecNumber evidence="10">2.5.1.75</ecNumber>
    </recommendedName>
    <alternativeName>
        <fullName evidence="10">Dimethylallyl diphosphate:tRNA dimethylallyltransferase</fullName>
        <shortName evidence="10">DMAPP:tRNA dimethylallyltransferase</shortName>
        <shortName evidence="10">DMATase</shortName>
    </alternativeName>
    <alternativeName>
        <fullName evidence="10">Isopentenyl-diphosphate:tRNA isopentenyltransferase</fullName>
        <shortName evidence="10">IPP transferase</shortName>
        <shortName evidence="10">IPPT</shortName>
        <shortName evidence="10">IPTase</shortName>
    </alternativeName>
</protein>
<comment type="caution">
    <text evidence="10">Lacks conserved residue(s) required for the propagation of feature annotation.</text>
</comment>
<feature type="site" description="Interaction with substrate tRNA" evidence="10">
    <location>
        <position position="101"/>
    </location>
</feature>
<evidence type="ECO:0000313" key="15">
    <source>
        <dbReference type="EMBL" id="EHO42899.1"/>
    </source>
</evidence>
<keyword evidence="7 10" id="KW-0067">ATP-binding</keyword>
<keyword evidence="16" id="KW-1185">Reference proteome</keyword>
<evidence type="ECO:0000256" key="5">
    <source>
        <dbReference type="ARBA" id="ARBA00022694"/>
    </source>
</evidence>
<dbReference type="PANTHER" id="PTHR11088">
    <property type="entry name" value="TRNA DIMETHYLALLYLTRANSFERASE"/>
    <property type="match status" value="1"/>
</dbReference>
<evidence type="ECO:0000256" key="7">
    <source>
        <dbReference type="ARBA" id="ARBA00022840"/>
    </source>
</evidence>
<comment type="catalytic activity">
    <reaction evidence="9 10 11">
        <text>adenosine(37) in tRNA + dimethylallyl diphosphate = N(6)-dimethylallyladenosine(37) in tRNA + diphosphate</text>
        <dbReference type="Rhea" id="RHEA:26482"/>
        <dbReference type="Rhea" id="RHEA-COMP:10162"/>
        <dbReference type="Rhea" id="RHEA-COMP:10375"/>
        <dbReference type="ChEBI" id="CHEBI:33019"/>
        <dbReference type="ChEBI" id="CHEBI:57623"/>
        <dbReference type="ChEBI" id="CHEBI:74411"/>
        <dbReference type="ChEBI" id="CHEBI:74415"/>
        <dbReference type="EC" id="2.5.1.75"/>
    </reaction>
</comment>
<dbReference type="STRING" id="880073.Cabys_2191"/>
<evidence type="ECO:0000313" key="16">
    <source>
        <dbReference type="Proteomes" id="UP000004671"/>
    </source>
</evidence>
<dbReference type="GO" id="GO:0005524">
    <property type="term" value="F:ATP binding"/>
    <property type="evidence" value="ECO:0007669"/>
    <property type="project" value="UniProtKB-UniRule"/>
</dbReference>
<evidence type="ECO:0000256" key="1">
    <source>
        <dbReference type="ARBA" id="ARBA00001946"/>
    </source>
</evidence>
<keyword evidence="4 10" id="KW-0808">Transferase</keyword>
<dbReference type="Proteomes" id="UP000183868">
    <property type="component" value="Chromosome"/>
</dbReference>
<proteinExistence type="inferred from homology"/>
<dbReference type="KEGG" id="caby:Cabys_2191"/>
<dbReference type="InterPro" id="IPR018022">
    <property type="entry name" value="IPT"/>
</dbReference>
<evidence type="ECO:0000256" key="12">
    <source>
        <dbReference type="RuleBase" id="RU003784"/>
    </source>
</evidence>
<keyword evidence="6 10" id="KW-0547">Nucleotide-binding</keyword>
<dbReference type="eggNOG" id="COG0324">
    <property type="taxonomic scope" value="Bacteria"/>
</dbReference>
<dbReference type="PaxDb" id="880073-Calab_3295"/>
<feature type="region of interest" description="Interaction with substrate tRNA" evidence="10">
    <location>
        <begin position="35"/>
        <end position="38"/>
    </location>
</feature>
<reference evidence="14 17" key="2">
    <citation type="submission" date="2016-11" db="EMBL/GenBank/DDBJ databases">
        <title>Genomic analysis of Caldithrix abyssi and proposal of a novel bacterial phylum Caldithrichaeota.</title>
        <authorList>
            <person name="Kublanov I."/>
            <person name="Sigalova O."/>
            <person name="Gavrilov S."/>
            <person name="Lebedinsky A."/>
            <person name="Ivanova N."/>
            <person name="Daum C."/>
            <person name="Reddy T."/>
            <person name="Klenk H.P."/>
            <person name="Goker M."/>
            <person name="Reva O."/>
            <person name="Miroshnichenko M."/>
            <person name="Kyprides N."/>
            <person name="Woyke T."/>
            <person name="Gelfand M."/>
        </authorList>
    </citation>
    <scope>NUCLEOTIDE SEQUENCE [LARGE SCALE GENOMIC DNA]</scope>
    <source>
        <strain evidence="14 17">LF13</strain>
    </source>
</reference>
<dbReference type="InParanoid" id="H1XVJ9"/>
<dbReference type="GO" id="GO:0006400">
    <property type="term" value="P:tRNA modification"/>
    <property type="evidence" value="ECO:0007669"/>
    <property type="project" value="TreeGrafter"/>
</dbReference>
<dbReference type="Gene3D" id="1.10.20.140">
    <property type="match status" value="1"/>
</dbReference>
<dbReference type="Pfam" id="PF01715">
    <property type="entry name" value="IPPT"/>
    <property type="match status" value="1"/>
</dbReference>
<feature type="region of interest" description="Interaction with substrate tRNA" evidence="10">
    <location>
        <begin position="159"/>
        <end position="163"/>
    </location>
</feature>
<keyword evidence="8 10" id="KW-0460">Magnesium</keyword>
<comment type="subunit">
    <text evidence="10">Monomer.</text>
</comment>
<dbReference type="SUPFAM" id="SSF52540">
    <property type="entry name" value="P-loop containing nucleoside triphosphate hydrolases"/>
    <property type="match status" value="2"/>
</dbReference>
<feature type="site" description="Interaction with substrate tRNA" evidence="10">
    <location>
        <position position="123"/>
    </location>
</feature>
<evidence type="ECO:0000256" key="3">
    <source>
        <dbReference type="ARBA" id="ARBA00005842"/>
    </source>
</evidence>
<dbReference type="EMBL" id="CP018099">
    <property type="protein sequence ID" value="APF18940.1"/>
    <property type="molecule type" value="Genomic_DNA"/>
</dbReference>
<evidence type="ECO:0000256" key="2">
    <source>
        <dbReference type="ARBA" id="ARBA00003213"/>
    </source>
</evidence>
<comment type="cofactor">
    <cofactor evidence="1 10">
        <name>Mg(2+)</name>
        <dbReference type="ChEBI" id="CHEBI:18420"/>
    </cofactor>
</comment>
<evidence type="ECO:0000313" key="17">
    <source>
        <dbReference type="Proteomes" id="UP000183868"/>
    </source>
</evidence>
<accession>H1XVJ9</accession>
<dbReference type="PANTHER" id="PTHR11088:SF60">
    <property type="entry name" value="TRNA DIMETHYLALLYLTRANSFERASE"/>
    <property type="match status" value="1"/>
</dbReference>
<evidence type="ECO:0000256" key="10">
    <source>
        <dbReference type="HAMAP-Rule" id="MF_00185"/>
    </source>
</evidence>
<dbReference type="FunCoup" id="H1XVJ9">
    <property type="interactions" value="478"/>
</dbReference>
<comment type="similarity">
    <text evidence="3 10 13">Belongs to the IPP transferase family.</text>
</comment>
<comment type="function">
    <text evidence="2 10 12">Catalyzes the transfer of a dimethylallyl group onto the adenine at position 37 in tRNAs that read codons beginning with uridine, leading to the formation of N6-(dimethylallyl)adenosine (i(6)A).</text>
</comment>
<evidence type="ECO:0000256" key="4">
    <source>
        <dbReference type="ARBA" id="ARBA00022679"/>
    </source>
</evidence>
<evidence type="ECO:0000256" key="8">
    <source>
        <dbReference type="ARBA" id="ARBA00022842"/>
    </source>
</evidence>
<dbReference type="NCBIfam" id="TIGR00174">
    <property type="entry name" value="miaA"/>
    <property type="match status" value="1"/>
</dbReference>
<dbReference type="InterPro" id="IPR027417">
    <property type="entry name" value="P-loop_NTPase"/>
</dbReference>
<evidence type="ECO:0000256" key="6">
    <source>
        <dbReference type="ARBA" id="ARBA00022741"/>
    </source>
</evidence>
<dbReference type="GO" id="GO:0052381">
    <property type="term" value="F:tRNA dimethylallyltransferase activity"/>
    <property type="evidence" value="ECO:0007669"/>
    <property type="project" value="UniProtKB-UniRule"/>
</dbReference>
<dbReference type="Proteomes" id="UP000004671">
    <property type="component" value="Chromosome"/>
</dbReference>
<keyword evidence="5 10" id="KW-0819">tRNA processing</keyword>
<organism evidence="15 16">
    <name type="scientific">Caldithrix abyssi DSM 13497</name>
    <dbReference type="NCBI Taxonomy" id="880073"/>
    <lineage>
        <taxon>Bacteria</taxon>
        <taxon>Pseudomonadati</taxon>
        <taxon>Calditrichota</taxon>
        <taxon>Calditrichia</taxon>
        <taxon>Calditrichales</taxon>
        <taxon>Calditrichaceae</taxon>
        <taxon>Caldithrix</taxon>
    </lineage>
</organism>
<dbReference type="Gene3D" id="3.40.50.300">
    <property type="entry name" value="P-loop containing nucleotide triphosphate hydrolases"/>
    <property type="match status" value="1"/>
</dbReference>
<dbReference type="EMBL" id="CM001402">
    <property type="protein sequence ID" value="EHO42899.1"/>
    <property type="molecule type" value="Genomic_DNA"/>
</dbReference>
<evidence type="ECO:0000256" key="13">
    <source>
        <dbReference type="RuleBase" id="RU003785"/>
    </source>
</evidence>
<evidence type="ECO:0000313" key="14">
    <source>
        <dbReference type="EMBL" id="APF18940.1"/>
    </source>
</evidence>
<feature type="binding site" evidence="10">
    <location>
        <begin position="12"/>
        <end position="17"/>
    </location>
    <ligand>
        <name>substrate</name>
    </ligand>
</feature>
<feature type="binding site" evidence="10">
    <location>
        <begin position="10"/>
        <end position="17"/>
    </location>
    <ligand>
        <name>ATP</name>
        <dbReference type="ChEBI" id="CHEBI:30616"/>
    </ligand>
</feature>
<sequence length="305" mass="35325">MKRVVHFIVGPTAIGKTFLSALLAEKIKVEIISADSRQIYRFMDIGTAKPEAEFRRRVTHHFIDICDPDEYYSAGLFGKDARAAIQDIFVRGSVPLVVGGSGFYIKALVDGIFELDAKDEKIRQQLNERLERDGLRALYDDLKKIDPVYAAKISPNDRQRILRSLEVYFVTGKPFSYFHQQKPEAADFKPAFWGLDMERKALYQRINERVDQMLAEGLIDEVKTLLGKGYSPQLNALKTVGYKETIAYLQNRLSYEEMVEQIKRNTRRYAKRQLTWFRADQRIQWTRVDSPETFRELAKKIADAL</sequence>
<name>H1XVJ9_CALAY</name>
<dbReference type="FunFam" id="1.10.20.140:FF:000001">
    <property type="entry name" value="tRNA dimethylallyltransferase"/>
    <property type="match status" value="1"/>
</dbReference>
<dbReference type="InterPro" id="IPR039657">
    <property type="entry name" value="Dimethylallyltransferase"/>
</dbReference>
<gene>
    <name evidence="10 14" type="primary">miaA</name>
    <name evidence="14" type="ORF">Cabys_2191</name>
    <name evidence="15" type="ORF">Calab_3295</name>
</gene>
<dbReference type="HOGENOM" id="CLU_032616_0_1_0"/>
<dbReference type="AlphaFoldDB" id="H1XVJ9"/>
<dbReference type="OrthoDB" id="9776390at2"/>
<evidence type="ECO:0000256" key="9">
    <source>
        <dbReference type="ARBA" id="ARBA00049563"/>
    </source>
</evidence>
<evidence type="ECO:0000256" key="11">
    <source>
        <dbReference type="RuleBase" id="RU003783"/>
    </source>
</evidence>